<feature type="domain" description="Cytochrome c7-like" evidence="2">
    <location>
        <begin position="126"/>
        <end position="216"/>
    </location>
</feature>
<evidence type="ECO:0000313" key="4">
    <source>
        <dbReference type="Proteomes" id="UP000739538"/>
    </source>
</evidence>
<comment type="caution">
    <text evidence="3">The sequence shown here is derived from an EMBL/GenBank/DDBJ whole genome shotgun (WGS) entry which is preliminary data.</text>
</comment>
<organism evidence="3 4">
    <name type="scientific">Eiseniibacteriota bacterium</name>
    <dbReference type="NCBI Taxonomy" id="2212470"/>
    <lineage>
        <taxon>Bacteria</taxon>
        <taxon>Candidatus Eiseniibacteriota</taxon>
    </lineage>
</organism>
<keyword evidence="1" id="KW-1133">Transmembrane helix</keyword>
<proteinExistence type="predicted"/>
<reference evidence="3" key="1">
    <citation type="submission" date="2020-04" db="EMBL/GenBank/DDBJ databases">
        <authorList>
            <person name="Zhang T."/>
        </authorList>
    </citation>
    <scope>NUCLEOTIDE SEQUENCE</scope>
    <source>
        <strain evidence="3">HKST-UBA02</strain>
    </source>
</reference>
<dbReference type="Proteomes" id="UP000739538">
    <property type="component" value="Unassembled WGS sequence"/>
</dbReference>
<dbReference type="EMBL" id="JAGQHS010000008">
    <property type="protein sequence ID" value="MCA9754726.1"/>
    <property type="molecule type" value="Genomic_DNA"/>
</dbReference>
<dbReference type="Pfam" id="PF14522">
    <property type="entry name" value="Cytochrome_C7"/>
    <property type="match status" value="2"/>
</dbReference>
<evidence type="ECO:0000256" key="1">
    <source>
        <dbReference type="SAM" id="Phobius"/>
    </source>
</evidence>
<dbReference type="InterPro" id="IPR036280">
    <property type="entry name" value="Multihaem_cyt_sf"/>
</dbReference>
<keyword evidence="1" id="KW-0812">Transmembrane</keyword>
<dbReference type="InterPro" id="IPR029467">
    <property type="entry name" value="Cyt_c7-like"/>
</dbReference>
<dbReference type="AlphaFoldDB" id="A0A956NAF4"/>
<dbReference type="CDD" id="cd08168">
    <property type="entry name" value="Cytochrom_C3"/>
    <property type="match status" value="1"/>
</dbReference>
<dbReference type="SUPFAM" id="SSF48695">
    <property type="entry name" value="Multiheme cytochromes"/>
    <property type="match status" value="1"/>
</dbReference>
<evidence type="ECO:0000313" key="3">
    <source>
        <dbReference type="EMBL" id="MCA9754726.1"/>
    </source>
</evidence>
<feature type="transmembrane region" description="Helical" evidence="1">
    <location>
        <begin position="12"/>
        <end position="36"/>
    </location>
</feature>
<accession>A0A956NAF4</accession>
<reference evidence="3" key="2">
    <citation type="journal article" date="2021" name="Microbiome">
        <title>Successional dynamics and alternative stable states in a saline activated sludge microbial community over 9 years.</title>
        <authorList>
            <person name="Wang Y."/>
            <person name="Ye J."/>
            <person name="Ju F."/>
            <person name="Liu L."/>
            <person name="Boyd J.A."/>
            <person name="Deng Y."/>
            <person name="Parks D.H."/>
            <person name="Jiang X."/>
            <person name="Yin X."/>
            <person name="Woodcroft B.J."/>
            <person name="Tyson G.W."/>
            <person name="Hugenholtz P."/>
            <person name="Polz M.F."/>
            <person name="Zhang T."/>
        </authorList>
    </citation>
    <scope>NUCLEOTIDE SEQUENCE</scope>
    <source>
        <strain evidence="3">HKST-UBA02</strain>
    </source>
</reference>
<gene>
    <name evidence="3" type="ORF">KDA27_02915</name>
</gene>
<dbReference type="Gene3D" id="3.90.10.10">
    <property type="entry name" value="Cytochrome C3"/>
    <property type="match status" value="2"/>
</dbReference>
<dbReference type="PANTHER" id="PTHR39425">
    <property type="entry name" value="LIPOPROTEIN CYTOCHROME C"/>
    <property type="match status" value="1"/>
</dbReference>
<keyword evidence="1" id="KW-0472">Membrane</keyword>
<sequence length="216" mass="24447">MSRFIFPKWLDAIRPLLLLILAGGPAYLIAMGYYGMWPSTRTKGYMPKQPVPYSHAIHVGKLGMDCRYCHTTVEKSSHASIPPTATCMNCHQAIRPDSPKLLPVRESYASGEAVEWLKVHNLPDFVYFNHSAHVTRGIGCVSCHGRVDKMEEVWQEAPISMGWCLDCHRAPEKHLRPVEFVTTMDWAPGEDQITLGKRLREENNINPSTDCSTCHR</sequence>
<protein>
    <submittedName>
        <fullName evidence="3">Cytochrome c3 family protein</fullName>
    </submittedName>
</protein>
<evidence type="ECO:0000259" key="2">
    <source>
        <dbReference type="Pfam" id="PF14522"/>
    </source>
</evidence>
<feature type="domain" description="Cytochrome c7-like" evidence="2">
    <location>
        <begin position="53"/>
        <end position="93"/>
    </location>
</feature>
<name>A0A956NAF4_UNCEI</name>
<dbReference type="PANTHER" id="PTHR39425:SF1">
    <property type="entry name" value="CYTOCHROME C7-LIKE DOMAIN-CONTAINING PROTEIN"/>
    <property type="match status" value="1"/>
</dbReference>